<dbReference type="PRINTS" id="PR00039">
    <property type="entry name" value="HTHLYSR"/>
</dbReference>
<sequence length="297" mass="33206">MDWDKLKTFHAAAEAGSLTRASDALHLSQSAVSRQISALEAELGVKLFHRHARGLLTTEPGRLLFEATRDIAAKVAFAEAQVQDSRDEPTGLLRVTAPTALGALWLAPRLYRFRALYPLIKLRLLLADHELDIANLEADVAIRPWGSTQNDLIQRKLMDVDQHLYASPAYLDRAGLPDSIEALDRHDMVAYGPRHLAPIPNLNWHLVLGREKGAKPREAVIEANTINAIMKTAEAGLGIAGLPDYVARENENLVRVLPDIDGPAFETFFVYPEELKGSRRVIAFREFLIEEVKRWEQ</sequence>
<dbReference type="Pfam" id="PF00126">
    <property type="entry name" value="HTH_1"/>
    <property type="match status" value="1"/>
</dbReference>
<evidence type="ECO:0000256" key="1">
    <source>
        <dbReference type="ARBA" id="ARBA00009437"/>
    </source>
</evidence>
<dbReference type="EMBL" id="SRXV01000002">
    <property type="protein sequence ID" value="TGY93372.1"/>
    <property type="molecule type" value="Genomic_DNA"/>
</dbReference>
<dbReference type="Gene3D" id="3.40.190.290">
    <property type="match status" value="1"/>
</dbReference>
<dbReference type="InterPro" id="IPR058163">
    <property type="entry name" value="LysR-type_TF_proteobact-type"/>
</dbReference>
<gene>
    <name evidence="6" type="ORF">E5162_07020</name>
</gene>
<dbReference type="Pfam" id="PF03466">
    <property type="entry name" value="LysR_substrate"/>
    <property type="match status" value="1"/>
</dbReference>
<dbReference type="GO" id="GO:0006351">
    <property type="term" value="P:DNA-templated transcription"/>
    <property type="evidence" value="ECO:0007669"/>
    <property type="project" value="TreeGrafter"/>
</dbReference>
<dbReference type="AlphaFoldDB" id="A0A4S2HD44"/>
<dbReference type="InterPro" id="IPR005119">
    <property type="entry name" value="LysR_subst-bd"/>
</dbReference>
<proteinExistence type="inferred from homology"/>
<evidence type="ECO:0000256" key="3">
    <source>
        <dbReference type="ARBA" id="ARBA00023125"/>
    </source>
</evidence>
<comment type="similarity">
    <text evidence="1">Belongs to the LysR transcriptional regulatory family.</text>
</comment>
<dbReference type="Proteomes" id="UP000305451">
    <property type="component" value="Unassembled WGS sequence"/>
</dbReference>
<dbReference type="PANTHER" id="PTHR30537:SF20">
    <property type="entry name" value="TRANSCRIPTIONAL REGULATORY PROTEIN"/>
    <property type="match status" value="1"/>
</dbReference>
<dbReference type="InterPro" id="IPR036388">
    <property type="entry name" value="WH-like_DNA-bd_sf"/>
</dbReference>
<evidence type="ECO:0000259" key="5">
    <source>
        <dbReference type="PROSITE" id="PS50931"/>
    </source>
</evidence>
<dbReference type="Gene3D" id="1.10.10.10">
    <property type="entry name" value="Winged helix-like DNA-binding domain superfamily/Winged helix DNA-binding domain"/>
    <property type="match status" value="1"/>
</dbReference>
<dbReference type="SUPFAM" id="SSF46785">
    <property type="entry name" value="Winged helix' DNA-binding domain"/>
    <property type="match status" value="1"/>
</dbReference>
<evidence type="ECO:0000256" key="4">
    <source>
        <dbReference type="ARBA" id="ARBA00023163"/>
    </source>
</evidence>
<keyword evidence="7" id="KW-1185">Reference proteome</keyword>
<keyword evidence="2" id="KW-0805">Transcription regulation</keyword>
<keyword evidence="3" id="KW-0238">DNA-binding</keyword>
<dbReference type="GO" id="GO:0003700">
    <property type="term" value="F:DNA-binding transcription factor activity"/>
    <property type="evidence" value="ECO:0007669"/>
    <property type="project" value="InterPro"/>
</dbReference>
<name>A0A4S2HD44_9PROT</name>
<dbReference type="InterPro" id="IPR000847">
    <property type="entry name" value="LysR_HTH_N"/>
</dbReference>
<dbReference type="PROSITE" id="PS50931">
    <property type="entry name" value="HTH_LYSR"/>
    <property type="match status" value="1"/>
</dbReference>
<evidence type="ECO:0000313" key="6">
    <source>
        <dbReference type="EMBL" id="TGY93372.1"/>
    </source>
</evidence>
<dbReference type="CDD" id="cd08422">
    <property type="entry name" value="PBP2_CrgA_like"/>
    <property type="match status" value="1"/>
</dbReference>
<dbReference type="GO" id="GO:0043565">
    <property type="term" value="F:sequence-specific DNA binding"/>
    <property type="evidence" value="ECO:0007669"/>
    <property type="project" value="TreeGrafter"/>
</dbReference>
<dbReference type="PANTHER" id="PTHR30537">
    <property type="entry name" value="HTH-TYPE TRANSCRIPTIONAL REGULATOR"/>
    <property type="match status" value="1"/>
</dbReference>
<dbReference type="OrthoDB" id="7624726at2"/>
<organism evidence="6 7">
    <name type="scientific">Marinicauda pacifica</name>
    <dbReference type="NCBI Taxonomy" id="1133559"/>
    <lineage>
        <taxon>Bacteria</taxon>
        <taxon>Pseudomonadati</taxon>
        <taxon>Pseudomonadota</taxon>
        <taxon>Alphaproteobacteria</taxon>
        <taxon>Maricaulales</taxon>
        <taxon>Maricaulaceae</taxon>
        <taxon>Marinicauda</taxon>
    </lineage>
</organism>
<evidence type="ECO:0000256" key="2">
    <source>
        <dbReference type="ARBA" id="ARBA00023015"/>
    </source>
</evidence>
<protein>
    <submittedName>
        <fullName evidence="6">LysR family transcriptional regulator</fullName>
    </submittedName>
</protein>
<comment type="caution">
    <text evidence="6">The sequence shown here is derived from an EMBL/GenBank/DDBJ whole genome shotgun (WGS) entry which is preliminary data.</text>
</comment>
<feature type="domain" description="HTH lysR-type" evidence="5">
    <location>
        <begin position="1"/>
        <end position="58"/>
    </location>
</feature>
<dbReference type="SUPFAM" id="SSF53850">
    <property type="entry name" value="Periplasmic binding protein-like II"/>
    <property type="match status" value="1"/>
</dbReference>
<keyword evidence="4" id="KW-0804">Transcription</keyword>
<accession>A0A4S2HD44</accession>
<reference evidence="6 7" key="1">
    <citation type="journal article" date="2013" name="Int. J. Syst. Evol. Microbiol.">
        <title>Marinicauda pacifica gen. nov., sp. nov., a prosthecate alphaproteobacterium of the family Hyphomonadaceae isolated from deep seawater.</title>
        <authorList>
            <person name="Zhang X.Y."/>
            <person name="Li G.W."/>
            <person name="Wang C.S."/>
            <person name="Zhang Y.J."/>
            <person name="Xu X.W."/>
            <person name="Li H."/>
            <person name="Liu A."/>
            <person name="Liu C."/>
            <person name="Xie B.B."/>
            <person name="Qin Q.L."/>
            <person name="Xu Z."/>
            <person name="Chen X.L."/>
            <person name="Zhou B.C."/>
            <person name="Zhang Y.Z."/>
        </authorList>
    </citation>
    <scope>NUCLEOTIDE SEQUENCE [LARGE SCALE GENOMIC DNA]</scope>
    <source>
        <strain evidence="6 7">P-1 km-3</strain>
    </source>
</reference>
<dbReference type="FunFam" id="1.10.10.10:FF:000001">
    <property type="entry name" value="LysR family transcriptional regulator"/>
    <property type="match status" value="1"/>
</dbReference>
<dbReference type="InterPro" id="IPR036390">
    <property type="entry name" value="WH_DNA-bd_sf"/>
</dbReference>
<evidence type="ECO:0000313" key="7">
    <source>
        <dbReference type="Proteomes" id="UP000305451"/>
    </source>
</evidence>